<dbReference type="GO" id="GO:0005543">
    <property type="term" value="F:phospholipid binding"/>
    <property type="evidence" value="ECO:0007669"/>
    <property type="project" value="TreeGrafter"/>
</dbReference>
<feature type="binding site" evidence="9">
    <location>
        <position position="68"/>
    </location>
    <ligand>
        <name>Ca(2+)</name>
        <dbReference type="ChEBI" id="CHEBI:29108"/>
    </ligand>
</feature>
<reference evidence="14 15" key="1">
    <citation type="submission" date="2013-11" db="EMBL/GenBank/DDBJ databases">
        <title>The Damaraland mole rat (Fukomys damarensis) genome and evolution of African mole rats.</title>
        <authorList>
            <person name="Gladyshev V.N."/>
            <person name="Fang X."/>
        </authorList>
    </citation>
    <scope>NUCLEOTIDE SEQUENCE [LARGE SCALE GENOMIC DNA]</scope>
    <source>
        <tissue evidence="14">Liver</tissue>
    </source>
</reference>
<feature type="disulfide bond" evidence="10">
    <location>
        <begin position="48"/>
        <end position="64"/>
    </location>
</feature>
<keyword evidence="12" id="KW-0443">Lipid metabolism</keyword>
<comment type="catalytic activity">
    <reaction evidence="7">
        <text>1-hexadecanoyl-2-(9Z,12Z-octadecadienoyl)-sn-glycero-3-phosphoethanolamine + H2O = 1-hexadecanoyl-sn-glycero-3-phosphoethanolamine + (9Z,12Z)-octadecadienoate + H(+)</text>
        <dbReference type="Rhea" id="RHEA:40815"/>
        <dbReference type="ChEBI" id="CHEBI:15377"/>
        <dbReference type="ChEBI" id="CHEBI:15378"/>
        <dbReference type="ChEBI" id="CHEBI:30245"/>
        <dbReference type="ChEBI" id="CHEBI:73004"/>
        <dbReference type="ChEBI" id="CHEBI:73008"/>
    </reaction>
    <physiologicalReaction direction="left-to-right" evidence="7">
        <dbReference type="Rhea" id="RHEA:40816"/>
    </physiologicalReaction>
</comment>
<dbReference type="PANTHER" id="PTHR11716">
    <property type="entry name" value="PHOSPHOLIPASE A2 FAMILY MEMBER"/>
    <property type="match status" value="1"/>
</dbReference>
<dbReference type="Gene3D" id="1.20.90.10">
    <property type="entry name" value="Phospholipase A2 domain"/>
    <property type="match status" value="1"/>
</dbReference>
<keyword evidence="4 9" id="KW-0106">Calcium</keyword>
<dbReference type="CDD" id="cd00125">
    <property type="entry name" value="PLA2c"/>
    <property type="match status" value="1"/>
</dbReference>
<gene>
    <name evidence="14" type="ORF">H920_19480</name>
</gene>
<evidence type="ECO:0000313" key="14">
    <source>
        <dbReference type="EMBL" id="KFO19186.1"/>
    </source>
</evidence>
<dbReference type="SMART" id="SM00085">
    <property type="entry name" value="PA2c"/>
    <property type="match status" value="1"/>
</dbReference>
<dbReference type="Pfam" id="PF00068">
    <property type="entry name" value="Phospholip_A2_1"/>
    <property type="match status" value="1"/>
</dbReference>
<comment type="catalytic activity">
    <reaction evidence="6">
        <text>1-hexadecanoyl-2-(9Z-octadecenoyl)-sn-glycero-3-phosphocholine + H2O = 1-hexadecanoyl-sn-glycero-3-phosphocholine + (9Z)-octadecenoate + H(+)</text>
        <dbReference type="Rhea" id="RHEA:38779"/>
        <dbReference type="ChEBI" id="CHEBI:15377"/>
        <dbReference type="ChEBI" id="CHEBI:15378"/>
        <dbReference type="ChEBI" id="CHEBI:30823"/>
        <dbReference type="ChEBI" id="CHEBI:72998"/>
        <dbReference type="ChEBI" id="CHEBI:73001"/>
    </reaction>
    <physiologicalReaction direction="left-to-right" evidence="6">
        <dbReference type="Rhea" id="RHEA:38780"/>
    </physiologicalReaction>
</comment>
<dbReference type="GO" id="GO:0047498">
    <property type="term" value="F:calcium-dependent phospholipase A2 activity"/>
    <property type="evidence" value="ECO:0007669"/>
    <property type="project" value="TreeGrafter"/>
</dbReference>
<comment type="cofactor">
    <cofactor evidence="9">
        <name>Ca(2+)</name>
        <dbReference type="ChEBI" id="CHEBI:29108"/>
    </cofactor>
    <text evidence="9">Binds 1 Ca(2+) ion per subunit.</text>
</comment>
<evidence type="ECO:0000256" key="10">
    <source>
        <dbReference type="PIRSR" id="PIRSR601211-3"/>
    </source>
</evidence>
<dbReference type="InterPro" id="IPR033113">
    <property type="entry name" value="PLA2_histidine"/>
</dbReference>
<evidence type="ECO:0000256" key="5">
    <source>
        <dbReference type="ARBA" id="ARBA00023157"/>
    </source>
</evidence>
<feature type="disulfide bond" evidence="10">
    <location>
        <begin position="79"/>
        <end position="103"/>
    </location>
</feature>
<feature type="domain" description="Phospholipase A2-like central" evidence="13">
    <location>
        <begin position="21"/>
        <end position="138"/>
    </location>
</feature>
<comment type="subcellular location">
    <subcellularLocation>
        <location evidence="1 12">Secreted</location>
    </subcellularLocation>
</comment>
<feature type="disulfide bond" evidence="10">
    <location>
        <begin position="63"/>
        <end position="117"/>
    </location>
</feature>
<feature type="disulfide bond" evidence="10">
    <location>
        <begin position="97"/>
        <end position="108"/>
    </location>
</feature>
<keyword evidence="12" id="KW-0378">Hydrolase</keyword>
<dbReference type="GO" id="GO:0050482">
    <property type="term" value="P:arachidonate secretion"/>
    <property type="evidence" value="ECO:0007669"/>
    <property type="project" value="InterPro"/>
</dbReference>
<feature type="binding site" evidence="9">
    <location>
        <position position="47"/>
    </location>
    <ligand>
        <name>Ca(2+)</name>
        <dbReference type="ChEBI" id="CHEBI:29108"/>
    </ligand>
</feature>
<protein>
    <recommendedName>
        <fullName evidence="12">Phospholipase A2</fullName>
        <ecNumber evidence="12">3.1.1.4</ecNumber>
    </recommendedName>
</protein>
<dbReference type="InterPro" id="IPR036444">
    <property type="entry name" value="PLipase_A2_dom_sf"/>
</dbReference>
<dbReference type="OrthoDB" id="5841574at2759"/>
<dbReference type="GO" id="GO:0042130">
    <property type="term" value="P:negative regulation of T cell proliferation"/>
    <property type="evidence" value="ECO:0007669"/>
    <property type="project" value="TreeGrafter"/>
</dbReference>
<feature type="binding site" evidence="9">
    <location>
        <position position="49"/>
    </location>
    <ligand>
        <name>Ca(2+)</name>
        <dbReference type="ChEBI" id="CHEBI:29108"/>
    </ligand>
</feature>
<dbReference type="GO" id="GO:0006644">
    <property type="term" value="P:phospholipid metabolic process"/>
    <property type="evidence" value="ECO:0007669"/>
    <property type="project" value="InterPro"/>
</dbReference>
<evidence type="ECO:0000256" key="4">
    <source>
        <dbReference type="ARBA" id="ARBA00022837"/>
    </source>
</evidence>
<evidence type="ECO:0000256" key="9">
    <source>
        <dbReference type="PIRSR" id="PIRSR601211-2"/>
    </source>
</evidence>
<dbReference type="InterPro" id="IPR016090">
    <property type="entry name" value="PLA2-like_dom"/>
</dbReference>
<dbReference type="FunFam" id="1.20.90.10:FF:000001">
    <property type="entry name" value="Basic phospholipase A2 homolog"/>
    <property type="match status" value="1"/>
</dbReference>
<dbReference type="PANTHER" id="PTHR11716:SF10">
    <property type="entry name" value="PHOSPHOLIPASE A2 GROUP V"/>
    <property type="match status" value="1"/>
</dbReference>
<comment type="similarity">
    <text evidence="2 11">Belongs to the phospholipase A2 family.</text>
</comment>
<evidence type="ECO:0000256" key="3">
    <source>
        <dbReference type="ARBA" id="ARBA00022525"/>
    </source>
</evidence>
<dbReference type="GO" id="GO:0005509">
    <property type="term" value="F:calcium ion binding"/>
    <property type="evidence" value="ECO:0007669"/>
    <property type="project" value="InterPro"/>
</dbReference>
<comment type="catalytic activity">
    <reaction evidence="12">
        <text>a 1,2-diacyl-sn-glycero-3-phosphocholine + H2O = a 1-acyl-sn-glycero-3-phosphocholine + a fatty acid + H(+)</text>
        <dbReference type="Rhea" id="RHEA:15801"/>
        <dbReference type="ChEBI" id="CHEBI:15377"/>
        <dbReference type="ChEBI" id="CHEBI:15378"/>
        <dbReference type="ChEBI" id="CHEBI:28868"/>
        <dbReference type="ChEBI" id="CHEBI:57643"/>
        <dbReference type="ChEBI" id="CHEBI:58168"/>
        <dbReference type="EC" id="3.1.1.4"/>
    </reaction>
</comment>
<dbReference type="OMA" id="WVHDRCY"/>
<dbReference type="PRINTS" id="PR00389">
    <property type="entry name" value="PHPHLIPASEA2"/>
</dbReference>
<dbReference type="EC" id="3.1.1.4" evidence="12"/>
<evidence type="ECO:0000256" key="6">
    <source>
        <dbReference type="ARBA" id="ARBA00048699"/>
    </source>
</evidence>
<evidence type="ECO:0000313" key="15">
    <source>
        <dbReference type="Proteomes" id="UP000028990"/>
    </source>
</evidence>
<sequence length="138" mass="15804">MKGLLILALFLAYSVPAIPGSLLKLSAMIEDVTGMDALMNYGFYGCYCGWGGQGTPKDPTDWCCWTHDKCYKHLERKGCRTLTQSYSYRITQGLVTCEYQPFCPMQLCSCDKKLVHCLKRNLWSYNRDYQFTLNAFCS</sequence>
<dbReference type="EMBL" id="KN125163">
    <property type="protein sequence ID" value="KFO19186.1"/>
    <property type="molecule type" value="Genomic_DNA"/>
</dbReference>
<dbReference type="eggNOG" id="KOG4087">
    <property type="taxonomic scope" value="Eukaryota"/>
</dbReference>
<dbReference type="Proteomes" id="UP000028990">
    <property type="component" value="Unassembled WGS sequence"/>
</dbReference>
<keyword evidence="9" id="KW-0479">Metal-binding</keyword>
<keyword evidence="12" id="KW-0732">Signal</keyword>
<accession>A0A091D8R3</accession>
<feature type="binding site" evidence="9">
    <location>
        <position position="51"/>
    </location>
    <ligand>
        <name>Ca(2+)</name>
        <dbReference type="ChEBI" id="CHEBI:29108"/>
    </ligand>
</feature>
<dbReference type="GO" id="GO:0016042">
    <property type="term" value="P:lipid catabolic process"/>
    <property type="evidence" value="ECO:0007669"/>
    <property type="project" value="InterPro"/>
</dbReference>
<feature type="disulfide bond" evidence="10">
    <location>
        <begin position="70"/>
        <end position="110"/>
    </location>
</feature>
<dbReference type="AlphaFoldDB" id="A0A091D8R3"/>
<dbReference type="SUPFAM" id="SSF48619">
    <property type="entry name" value="Phospholipase A2, PLA2"/>
    <property type="match status" value="1"/>
</dbReference>
<evidence type="ECO:0000256" key="1">
    <source>
        <dbReference type="ARBA" id="ARBA00004613"/>
    </source>
</evidence>
<keyword evidence="15" id="KW-1185">Reference proteome</keyword>
<organism evidence="14 15">
    <name type="scientific">Fukomys damarensis</name>
    <name type="common">Damaraland mole rat</name>
    <name type="synonym">Cryptomys damarensis</name>
    <dbReference type="NCBI Taxonomy" id="885580"/>
    <lineage>
        <taxon>Eukaryota</taxon>
        <taxon>Metazoa</taxon>
        <taxon>Chordata</taxon>
        <taxon>Craniata</taxon>
        <taxon>Vertebrata</taxon>
        <taxon>Euteleostomi</taxon>
        <taxon>Mammalia</taxon>
        <taxon>Eutheria</taxon>
        <taxon>Euarchontoglires</taxon>
        <taxon>Glires</taxon>
        <taxon>Rodentia</taxon>
        <taxon>Hystricomorpha</taxon>
        <taxon>Bathyergidae</taxon>
        <taxon>Fukomys</taxon>
    </lineage>
</organism>
<name>A0A091D8R3_FUKDA</name>
<proteinExistence type="inferred from homology"/>
<feature type="active site" evidence="8">
    <location>
        <position position="67"/>
    </location>
</feature>
<evidence type="ECO:0000256" key="2">
    <source>
        <dbReference type="ARBA" id="ARBA00007056"/>
    </source>
</evidence>
<keyword evidence="3 12" id="KW-0964">Secreted</keyword>
<dbReference type="InterPro" id="IPR001211">
    <property type="entry name" value="PLA2"/>
</dbReference>
<feature type="chain" id="PRO_5001387130" description="Phospholipase A2" evidence="12">
    <location>
        <begin position="18"/>
        <end position="138"/>
    </location>
</feature>
<feature type="signal peptide" evidence="12">
    <location>
        <begin position="1"/>
        <end position="17"/>
    </location>
</feature>
<dbReference type="GO" id="GO:0005576">
    <property type="term" value="C:extracellular region"/>
    <property type="evidence" value="ECO:0007669"/>
    <property type="project" value="UniProtKB-SubCell"/>
</dbReference>
<evidence type="ECO:0000256" key="11">
    <source>
        <dbReference type="RuleBase" id="RU003654"/>
    </source>
</evidence>
<evidence type="ECO:0000259" key="13">
    <source>
        <dbReference type="SMART" id="SM00085"/>
    </source>
</evidence>
<evidence type="ECO:0000256" key="7">
    <source>
        <dbReference type="ARBA" id="ARBA00049039"/>
    </source>
</evidence>
<evidence type="ECO:0000256" key="8">
    <source>
        <dbReference type="PIRSR" id="PIRSR601211-1"/>
    </source>
</evidence>
<feature type="active site" evidence="8">
    <location>
        <position position="111"/>
    </location>
</feature>
<dbReference type="STRING" id="885580.ENSFDAP00000004876"/>
<evidence type="ECO:0000256" key="12">
    <source>
        <dbReference type="RuleBase" id="RU361236"/>
    </source>
</evidence>
<dbReference type="PROSITE" id="PS00118">
    <property type="entry name" value="PA2_HIS"/>
    <property type="match status" value="1"/>
</dbReference>
<keyword evidence="5 10" id="KW-1015">Disulfide bond</keyword>